<dbReference type="InterPro" id="IPR000209">
    <property type="entry name" value="Peptidase_S8/S53_dom"/>
</dbReference>
<evidence type="ECO:0000313" key="9">
    <source>
        <dbReference type="Proteomes" id="UP000278962"/>
    </source>
</evidence>
<feature type="domain" description="Peptidase S8/S53" evidence="7">
    <location>
        <begin position="49"/>
        <end position="284"/>
    </location>
</feature>
<dbReference type="InterPro" id="IPR036852">
    <property type="entry name" value="Peptidase_S8/S53_dom_sf"/>
</dbReference>
<comment type="caution">
    <text evidence="5">Lacks conserved residue(s) required for the propagation of feature annotation.</text>
</comment>
<dbReference type="GO" id="GO:0006508">
    <property type="term" value="P:proteolysis"/>
    <property type="evidence" value="ECO:0007669"/>
    <property type="project" value="UniProtKB-KW"/>
</dbReference>
<comment type="caution">
    <text evidence="8">The sequence shown here is derived from an EMBL/GenBank/DDBJ whole genome shotgun (WGS) entry which is preliminary data.</text>
</comment>
<dbReference type="PROSITE" id="PS51892">
    <property type="entry name" value="SUBTILASE"/>
    <property type="match status" value="1"/>
</dbReference>
<gene>
    <name evidence="8" type="ORF">C8N24_0632</name>
</gene>
<feature type="signal peptide" evidence="6">
    <location>
        <begin position="1"/>
        <end position="21"/>
    </location>
</feature>
<dbReference type="InterPro" id="IPR050131">
    <property type="entry name" value="Peptidase_S8_subtilisin-like"/>
</dbReference>
<reference evidence="8 9" key="1">
    <citation type="submission" date="2018-10" db="EMBL/GenBank/DDBJ databases">
        <title>Genomic Encyclopedia of Archaeal and Bacterial Type Strains, Phase II (KMG-II): from individual species to whole genera.</title>
        <authorList>
            <person name="Goeker M."/>
        </authorList>
    </citation>
    <scope>NUCLEOTIDE SEQUENCE [LARGE SCALE GENOMIC DNA]</scope>
    <source>
        <strain evidence="8 9">DSM 14954</strain>
    </source>
</reference>
<dbReference type="SUPFAM" id="SSF52743">
    <property type="entry name" value="Subtilisin-like"/>
    <property type="match status" value="1"/>
</dbReference>
<dbReference type="EMBL" id="RBIL01000001">
    <property type="protein sequence ID" value="RKQ90817.1"/>
    <property type="molecule type" value="Genomic_DNA"/>
</dbReference>
<dbReference type="PANTHER" id="PTHR43806:SF11">
    <property type="entry name" value="CEREVISIN-RELATED"/>
    <property type="match status" value="1"/>
</dbReference>
<dbReference type="GO" id="GO:0004252">
    <property type="term" value="F:serine-type endopeptidase activity"/>
    <property type="evidence" value="ECO:0007669"/>
    <property type="project" value="InterPro"/>
</dbReference>
<evidence type="ECO:0000256" key="4">
    <source>
        <dbReference type="ARBA" id="ARBA00022825"/>
    </source>
</evidence>
<protein>
    <submittedName>
        <fullName evidence="8">Subtilase family protein</fullName>
    </submittedName>
</protein>
<accession>A0A660L710</accession>
<keyword evidence="9" id="KW-1185">Reference proteome</keyword>
<keyword evidence="2" id="KW-0645">Protease</keyword>
<dbReference type="PANTHER" id="PTHR43806">
    <property type="entry name" value="PEPTIDASE S8"/>
    <property type="match status" value="1"/>
</dbReference>
<dbReference type="Gene3D" id="3.40.50.200">
    <property type="entry name" value="Peptidase S8/S53 domain"/>
    <property type="match status" value="1"/>
</dbReference>
<evidence type="ECO:0000256" key="3">
    <source>
        <dbReference type="ARBA" id="ARBA00022801"/>
    </source>
</evidence>
<name>A0A660L710_9ACTN</name>
<organism evidence="8 9">
    <name type="scientific">Solirubrobacter pauli</name>
    <dbReference type="NCBI Taxonomy" id="166793"/>
    <lineage>
        <taxon>Bacteria</taxon>
        <taxon>Bacillati</taxon>
        <taxon>Actinomycetota</taxon>
        <taxon>Thermoleophilia</taxon>
        <taxon>Solirubrobacterales</taxon>
        <taxon>Solirubrobacteraceae</taxon>
        <taxon>Solirubrobacter</taxon>
    </lineage>
</organism>
<comment type="similarity">
    <text evidence="1 5">Belongs to the peptidase S8 family.</text>
</comment>
<keyword evidence="6" id="KW-0732">Signal</keyword>
<keyword evidence="3" id="KW-0378">Hydrolase</keyword>
<evidence type="ECO:0000256" key="5">
    <source>
        <dbReference type="PROSITE-ProRule" id="PRU01240"/>
    </source>
</evidence>
<evidence type="ECO:0000256" key="2">
    <source>
        <dbReference type="ARBA" id="ARBA00022670"/>
    </source>
</evidence>
<dbReference type="Proteomes" id="UP000278962">
    <property type="component" value="Unassembled WGS sequence"/>
</dbReference>
<feature type="chain" id="PRO_5024921026" evidence="6">
    <location>
        <begin position="22"/>
        <end position="406"/>
    </location>
</feature>
<dbReference type="AlphaFoldDB" id="A0A660L710"/>
<proteinExistence type="inferred from homology"/>
<dbReference type="RefSeq" id="WP_170178814.1">
    <property type="nucleotide sequence ID" value="NZ_RBIL01000001.1"/>
</dbReference>
<sequence length="406" mass="41543">MKLAPLAAVLLVGASAAKAEASELTMTAQAVFARGEFLTQAPAPPSQGVLCLVDSGVDVNPDTESIVLSRESVLGGTADDVTAYNHGTYVAMVAGASANGWGMVGAWPGLSVLSVRALPEGTDNLSGDAYRDGILSCRQAKRSRGLDVKVIELALGGPMEGRTPAELADLNEAIARARADEISVVSAAGNDGGPVNVPAALPGVLAVAAAARDGGLCAFSSRGAEVDVTALGCGMDVAQVPNGDAGIGESTSLASAYVAGVLTALRSFRPDLTAAQAEAALASSPGGRFDAAAAFRAAGLGSLVDAYVPPQPPPAPQPAACNAATAICVSPRVSRATKHGRRVTIRLATMPKGVKTLVRVDGRRRYEGRSKRIVLKVRRFKTISLRFVAKGRTPSAAVVLRPRQFR</sequence>
<evidence type="ECO:0000256" key="1">
    <source>
        <dbReference type="ARBA" id="ARBA00011073"/>
    </source>
</evidence>
<evidence type="ECO:0000259" key="7">
    <source>
        <dbReference type="Pfam" id="PF00082"/>
    </source>
</evidence>
<keyword evidence="4" id="KW-0720">Serine protease</keyword>
<evidence type="ECO:0000256" key="6">
    <source>
        <dbReference type="SAM" id="SignalP"/>
    </source>
</evidence>
<evidence type="ECO:0000313" key="8">
    <source>
        <dbReference type="EMBL" id="RKQ90817.1"/>
    </source>
</evidence>
<dbReference type="Pfam" id="PF00082">
    <property type="entry name" value="Peptidase_S8"/>
    <property type="match status" value="1"/>
</dbReference>